<evidence type="ECO:0000256" key="1">
    <source>
        <dbReference type="SAM" id="MobiDB-lite"/>
    </source>
</evidence>
<proteinExistence type="predicted"/>
<organism evidence="2 3">
    <name type="scientific">Pleuronectes platessa</name>
    <name type="common">European plaice</name>
    <dbReference type="NCBI Taxonomy" id="8262"/>
    <lineage>
        <taxon>Eukaryota</taxon>
        <taxon>Metazoa</taxon>
        <taxon>Chordata</taxon>
        <taxon>Craniata</taxon>
        <taxon>Vertebrata</taxon>
        <taxon>Euteleostomi</taxon>
        <taxon>Actinopterygii</taxon>
        <taxon>Neopterygii</taxon>
        <taxon>Teleostei</taxon>
        <taxon>Neoteleostei</taxon>
        <taxon>Acanthomorphata</taxon>
        <taxon>Carangaria</taxon>
        <taxon>Pleuronectiformes</taxon>
        <taxon>Pleuronectoidei</taxon>
        <taxon>Pleuronectidae</taxon>
        <taxon>Pleuronectes</taxon>
    </lineage>
</organism>
<dbReference type="Proteomes" id="UP001153269">
    <property type="component" value="Unassembled WGS sequence"/>
</dbReference>
<accession>A0A9N7U132</accession>
<sequence length="146" mass="16040">MSRGDSRGQGNRAELLSADRLQQRLSSRDGESGKQEQIIRVPSFQALYGPDDCGSVTVWQCDSLKVRRTSGGAENTAGDPLQDSPQARGWGVDEGDPVRKKVPLEVMSENSLRDSGWPSNQRVIRLIPVPKLTLTAGPFSYKERCP</sequence>
<reference evidence="2" key="1">
    <citation type="submission" date="2020-03" db="EMBL/GenBank/DDBJ databases">
        <authorList>
            <person name="Weist P."/>
        </authorList>
    </citation>
    <scope>NUCLEOTIDE SEQUENCE</scope>
</reference>
<comment type="caution">
    <text evidence="2">The sequence shown here is derived from an EMBL/GenBank/DDBJ whole genome shotgun (WGS) entry which is preliminary data.</text>
</comment>
<keyword evidence="3" id="KW-1185">Reference proteome</keyword>
<name>A0A9N7U132_PLEPL</name>
<evidence type="ECO:0000313" key="2">
    <source>
        <dbReference type="EMBL" id="CAB1422573.1"/>
    </source>
</evidence>
<protein>
    <submittedName>
        <fullName evidence="2">Uncharacterized protein</fullName>
    </submittedName>
</protein>
<dbReference type="AlphaFoldDB" id="A0A9N7U132"/>
<dbReference type="EMBL" id="CADEAL010000593">
    <property type="protein sequence ID" value="CAB1422573.1"/>
    <property type="molecule type" value="Genomic_DNA"/>
</dbReference>
<evidence type="ECO:0000313" key="3">
    <source>
        <dbReference type="Proteomes" id="UP001153269"/>
    </source>
</evidence>
<feature type="region of interest" description="Disordered" evidence="1">
    <location>
        <begin position="1"/>
        <end position="38"/>
    </location>
</feature>
<feature type="region of interest" description="Disordered" evidence="1">
    <location>
        <begin position="69"/>
        <end position="97"/>
    </location>
</feature>
<gene>
    <name evidence="2" type="ORF">PLEPLA_LOCUS10489</name>
</gene>